<evidence type="ECO:0000256" key="1">
    <source>
        <dbReference type="ARBA" id="ARBA00004442"/>
    </source>
</evidence>
<evidence type="ECO:0000256" key="5">
    <source>
        <dbReference type="ARBA" id="ARBA00023237"/>
    </source>
</evidence>
<dbReference type="RefSeq" id="WP_131556860.1">
    <property type="nucleotide sequence ID" value="NZ_SJSN01000003.1"/>
</dbReference>
<evidence type="ECO:0000256" key="2">
    <source>
        <dbReference type="ARBA" id="ARBA00006275"/>
    </source>
</evidence>
<dbReference type="InterPro" id="IPR033985">
    <property type="entry name" value="SusD-like_N"/>
</dbReference>
<dbReference type="PROSITE" id="PS51257">
    <property type="entry name" value="PROKAR_LIPOPROTEIN"/>
    <property type="match status" value="1"/>
</dbReference>
<evidence type="ECO:0000256" key="3">
    <source>
        <dbReference type="ARBA" id="ARBA00022729"/>
    </source>
</evidence>
<keyword evidence="9" id="KW-1185">Reference proteome</keyword>
<reference evidence="8 9" key="1">
    <citation type="submission" date="2019-02" db="EMBL/GenBank/DDBJ databases">
        <title>Pedobacter sp. RP-3-11 sp. nov., isolated from Arctic soil.</title>
        <authorList>
            <person name="Dahal R.H."/>
        </authorList>
    </citation>
    <scope>NUCLEOTIDE SEQUENCE [LARGE SCALE GENOMIC DNA]</scope>
    <source>
        <strain evidence="8 9">RP-3-11</strain>
    </source>
</reference>
<dbReference type="OrthoDB" id="1094477at2"/>
<dbReference type="SUPFAM" id="SSF48452">
    <property type="entry name" value="TPR-like"/>
    <property type="match status" value="1"/>
</dbReference>
<dbReference type="Pfam" id="PF14322">
    <property type="entry name" value="SusD-like_3"/>
    <property type="match status" value="1"/>
</dbReference>
<keyword evidence="5" id="KW-0998">Cell outer membrane</keyword>
<dbReference type="EMBL" id="SJSN01000003">
    <property type="protein sequence ID" value="TCD11610.1"/>
    <property type="molecule type" value="Genomic_DNA"/>
</dbReference>
<organism evidence="8 9">
    <name type="scientific">Pedobacter frigidisoli</name>
    <dbReference type="NCBI Taxonomy" id="2530455"/>
    <lineage>
        <taxon>Bacteria</taxon>
        <taxon>Pseudomonadati</taxon>
        <taxon>Bacteroidota</taxon>
        <taxon>Sphingobacteriia</taxon>
        <taxon>Sphingobacteriales</taxon>
        <taxon>Sphingobacteriaceae</taxon>
        <taxon>Pedobacter</taxon>
    </lineage>
</organism>
<dbReference type="Gene3D" id="1.25.40.390">
    <property type="match status" value="1"/>
</dbReference>
<keyword evidence="3" id="KW-0732">Signal</keyword>
<comment type="subcellular location">
    <subcellularLocation>
        <location evidence="1">Cell outer membrane</location>
    </subcellularLocation>
</comment>
<dbReference type="InterPro" id="IPR012944">
    <property type="entry name" value="SusD_RagB_dom"/>
</dbReference>
<feature type="domain" description="SusD-like N-terminal" evidence="7">
    <location>
        <begin position="105"/>
        <end position="238"/>
    </location>
</feature>
<feature type="domain" description="RagB/SusD" evidence="6">
    <location>
        <begin position="343"/>
        <end position="505"/>
    </location>
</feature>
<evidence type="ECO:0000313" key="9">
    <source>
        <dbReference type="Proteomes" id="UP000291485"/>
    </source>
</evidence>
<keyword evidence="4" id="KW-0472">Membrane</keyword>
<accession>A0A4V6N689</accession>
<protein>
    <submittedName>
        <fullName evidence="8">RagB/SusD family nutrient uptake outer membrane protein</fullName>
    </submittedName>
</protein>
<dbReference type="Pfam" id="PF07980">
    <property type="entry name" value="SusD_RagB"/>
    <property type="match status" value="1"/>
</dbReference>
<evidence type="ECO:0000259" key="7">
    <source>
        <dbReference type="Pfam" id="PF14322"/>
    </source>
</evidence>
<evidence type="ECO:0000259" key="6">
    <source>
        <dbReference type="Pfam" id="PF07980"/>
    </source>
</evidence>
<dbReference type="AlphaFoldDB" id="A0A4V6N689"/>
<comment type="caution">
    <text evidence="8">The sequence shown here is derived from an EMBL/GenBank/DDBJ whole genome shotgun (WGS) entry which is preliminary data.</text>
</comment>
<dbReference type="GO" id="GO:0009279">
    <property type="term" value="C:cell outer membrane"/>
    <property type="evidence" value="ECO:0007669"/>
    <property type="project" value="UniProtKB-SubCell"/>
</dbReference>
<sequence>MKKHIILIFLFCTLIFGSCKKFLEESSQNLLKPTTISELAETLLGEGFSLSEPANIPFHTYIDLITDDVEANYLNDPLQISSLTRWAPGFLWKKTMFEEMPVLGASGTDSYTIYYTKIKACNVVLDYLDKVSGTVAEKNKVKGEALFLRSFYYFNLVNLYGKAYSANGANPNTDLGVPLVLKSDVTRDLIKRATVAQVYAQVEQDLLDAYELLKITTSSNVYHPGSGGACLLLSRVYLYEKQWDKSIDFANKALAIKSTLKDLNEVPALPASGFTEASPPYQMSNALVSPEVYWGYGDSKEYSSAPLGSGVPGVLFSKGAFTVSPSLGDSYEADDRRNVLYFNYAGEYNPSTGVLNWYKYYGFKYGSLTAITNNAKALRVSEAYLNRAEANIQKAILGNIQGISAALTDLNLLRSKRFTTSKFQAINITDATTLFEFYKAERRRELCFEDQRWFDLRRWNLPVSHTIQLSVTGTQSKTISPGDSEFTLQIPQTAIRANAELVQNP</sequence>
<dbReference type="InterPro" id="IPR011990">
    <property type="entry name" value="TPR-like_helical_dom_sf"/>
</dbReference>
<comment type="similarity">
    <text evidence="2">Belongs to the SusD family.</text>
</comment>
<evidence type="ECO:0000313" key="8">
    <source>
        <dbReference type="EMBL" id="TCD11610.1"/>
    </source>
</evidence>
<evidence type="ECO:0000256" key="4">
    <source>
        <dbReference type="ARBA" id="ARBA00023136"/>
    </source>
</evidence>
<name>A0A4V6N689_9SPHI</name>
<proteinExistence type="inferred from homology"/>
<dbReference type="Proteomes" id="UP000291485">
    <property type="component" value="Unassembled WGS sequence"/>
</dbReference>
<gene>
    <name evidence="8" type="ORF">EZ449_04940</name>
</gene>